<feature type="chain" id="PRO_5011579549" evidence="7">
    <location>
        <begin position="27"/>
        <end position="252"/>
    </location>
</feature>
<dbReference type="CDD" id="cd13539">
    <property type="entry name" value="PBP2_AvModA"/>
    <property type="match status" value="1"/>
</dbReference>
<dbReference type="GO" id="GO:0046872">
    <property type="term" value="F:metal ion binding"/>
    <property type="evidence" value="ECO:0007669"/>
    <property type="project" value="UniProtKB-KW"/>
</dbReference>
<dbReference type="STRING" id="260084.SAMN02927928_1083"/>
<evidence type="ECO:0000256" key="5">
    <source>
        <dbReference type="ARBA" id="ARBA00062515"/>
    </source>
</evidence>
<protein>
    <submittedName>
        <fullName evidence="8">Molybdate transport system substrate-binding protein</fullName>
    </submittedName>
</protein>
<dbReference type="FunFam" id="3.40.190.10:FF:000035">
    <property type="entry name" value="Molybdate ABC transporter substrate-binding protein"/>
    <property type="match status" value="1"/>
</dbReference>
<dbReference type="EMBL" id="FMTS01000001">
    <property type="protein sequence ID" value="SCW41909.1"/>
    <property type="molecule type" value="Genomic_DNA"/>
</dbReference>
<reference evidence="9" key="1">
    <citation type="submission" date="2016-10" db="EMBL/GenBank/DDBJ databases">
        <authorList>
            <person name="Varghese N."/>
            <person name="Submissions S."/>
        </authorList>
    </citation>
    <scope>NUCLEOTIDE SEQUENCE [LARGE SCALE GENOMIC DNA]</scope>
    <source>
        <strain evidence="9">CGMCC 1.3431</strain>
    </source>
</reference>
<name>A0A1G4QCS9_9CAUL</name>
<dbReference type="OrthoDB" id="9785015at2"/>
<evidence type="ECO:0000256" key="1">
    <source>
        <dbReference type="ARBA" id="ARBA00009175"/>
    </source>
</evidence>
<evidence type="ECO:0000256" key="3">
    <source>
        <dbReference type="ARBA" id="ARBA00022723"/>
    </source>
</evidence>
<dbReference type="PIRSF" id="PIRSF004846">
    <property type="entry name" value="ModA"/>
    <property type="match status" value="1"/>
</dbReference>
<dbReference type="InterPro" id="IPR050682">
    <property type="entry name" value="ModA/WtpA"/>
</dbReference>
<organism evidence="8 9">
    <name type="scientific">Asticcacaulis taihuensis</name>
    <dbReference type="NCBI Taxonomy" id="260084"/>
    <lineage>
        <taxon>Bacteria</taxon>
        <taxon>Pseudomonadati</taxon>
        <taxon>Pseudomonadota</taxon>
        <taxon>Alphaproteobacteria</taxon>
        <taxon>Caulobacterales</taxon>
        <taxon>Caulobacteraceae</taxon>
        <taxon>Asticcacaulis</taxon>
    </lineage>
</organism>
<proteinExistence type="inferred from homology"/>
<evidence type="ECO:0000256" key="2">
    <source>
        <dbReference type="ARBA" id="ARBA00022505"/>
    </source>
</evidence>
<dbReference type="SUPFAM" id="SSF53850">
    <property type="entry name" value="Periplasmic binding protein-like II"/>
    <property type="match status" value="1"/>
</dbReference>
<dbReference type="GO" id="GO:1901359">
    <property type="term" value="F:tungstate binding"/>
    <property type="evidence" value="ECO:0007669"/>
    <property type="project" value="UniProtKB-ARBA"/>
</dbReference>
<evidence type="ECO:0000313" key="9">
    <source>
        <dbReference type="Proteomes" id="UP000199150"/>
    </source>
</evidence>
<sequence>MFTRTILFRLVYLTALCLPLGTPALAGDVQVAVAANFTEPAKEIAAAFEKKTGDHVVMSFGSSGAFYSQIQQGAPFEVFLSADAERPTRLEAENLGVKGSRFVYAYGTLALWSATPGLVDNKGAVLKKGNFQHIAIADPAAAPYGLAAVETMKKLGLYDALSPKIVRGSSIAQTYGFIDSGSAELGFVALSQVYKQNKGSRWNVPAAFYTLIDQQAILLAPGANDPAAKAYIAFLKSPEAVKIIKSYGYAVH</sequence>
<dbReference type="PANTHER" id="PTHR30632:SF14">
    <property type="entry name" value="TUNGSTATE_MOLYBDATE_CHROMATE-BINDING PROTEIN MODA"/>
    <property type="match status" value="1"/>
</dbReference>
<comment type="similarity">
    <text evidence="1">Belongs to the bacterial solute-binding protein ModA family.</text>
</comment>
<keyword evidence="2 6" id="KW-0500">Molybdenum</keyword>
<accession>A0A1G4QCS9</accession>
<feature type="binding site" evidence="6">
    <location>
        <position position="63"/>
    </location>
    <ligand>
        <name>molybdate</name>
        <dbReference type="ChEBI" id="CHEBI:36264"/>
    </ligand>
</feature>
<dbReference type="Proteomes" id="UP000199150">
    <property type="component" value="Unassembled WGS sequence"/>
</dbReference>
<evidence type="ECO:0000256" key="7">
    <source>
        <dbReference type="SAM" id="SignalP"/>
    </source>
</evidence>
<dbReference type="InterPro" id="IPR044084">
    <property type="entry name" value="AvModA-like_subst-bd"/>
</dbReference>
<evidence type="ECO:0000256" key="4">
    <source>
        <dbReference type="ARBA" id="ARBA00022729"/>
    </source>
</evidence>
<keyword evidence="4 7" id="KW-0732">Signal</keyword>
<dbReference type="Pfam" id="PF13531">
    <property type="entry name" value="SBP_bac_11"/>
    <property type="match status" value="1"/>
</dbReference>
<keyword evidence="9" id="KW-1185">Reference proteome</keyword>
<dbReference type="AlphaFoldDB" id="A0A1G4QCS9"/>
<dbReference type="NCBIfam" id="TIGR01256">
    <property type="entry name" value="modA"/>
    <property type="match status" value="1"/>
</dbReference>
<dbReference type="PANTHER" id="PTHR30632">
    <property type="entry name" value="MOLYBDATE-BINDING PERIPLASMIC PROTEIN"/>
    <property type="match status" value="1"/>
</dbReference>
<dbReference type="GO" id="GO:0030973">
    <property type="term" value="F:molybdate ion binding"/>
    <property type="evidence" value="ECO:0007669"/>
    <property type="project" value="InterPro"/>
</dbReference>
<comment type="subunit">
    <text evidence="5">The complex is composed of two ATP-binding proteins (ModC), two transmembrane proteins (ModB) and a solute-binding protein (ModA).</text>
</comment>
<evidence type="ECO:0000256" key="6">
    <source>
        <dbReference type="PIRSR" id="PIRSR004846-1"/>
    </source>
</evidence>
<gene>
    <name evidence="8" type="ORF">SAMN02927928_1083</name>
</gene>
<feature type="binding site" evidence="6">
    <location>
        <position position="171"/>
    </location>
    <ligand>
        <name>molybdate</name>
        <dbReference type="ChEBI" id="CHEBI:36264"/>
    </ligand>
</feature>
<keyword evidence="3 6" id="KW-0479">Metal-binding</keyword>
<feature type="signal peptide" evidence="7">
    <location>
        <begin position="1"/>
        <end position="26"/>
    </location>
</feature>
<evidence type="ECO:0000313" key="8">
    <source>
        <dbReference type="EMBL" id="SCW41909.1"/>
    </source>
</evidence>
<dbReference type="RefSeq" id="WP_090644562.1">
    <property type="nucleotide sequence ID" value="NZ_CBCRYE010000001.1"/>
</dbReference>
<dbReference type="Gene3D" id="3.40.190.10">
    <property type="entry name" value="Periplasmic binding protein-like II"/>
    <property type="match status" value="2"/>
</dbReference>
<dbReference type="InterPro" id="IPR005950">
    <property type="entry name" value="ModA"/>
</dbReference>
<dbReference type="GO" id="GO:0015689">
    <property type="term" value="P:molybdate ion transport"/>
    <property type="evidence" value="ECO:0007669"/>
    <property type="project" value="InterPro"/>
</dbReference>